<dbReference type="OrthoDB" id="271331at2"/>
<dbReference type="EMBL" id="RYZH01000023">
    <property type="protein sequence ID" value="RUL87262.1"/>
    <property type="molecule type" value="Genomic_DNA"/>
</dbReference>
<dbReference type="AlphaFoldDB" id="A0A432MIS1"/>
<dbReference type="RefSeq" id="WP_126725776.1">
    <property type="nucleotide sequence ID" value="NZ_RYZH01000023.1"/>
</dbReference>
<evidence type="ECO:0000256" key="1">
    <source>
        <dbReference type="PROSITE-ProRule" id="PRU00409"/>
    </source>
</evidence>
<reference evidence="3 4" key="2">
    <citation type="submission" date="2019-01" db="EMBL/GenBank/DDBJ databases">
        <title>Tautonia sociabilis, a novel thermotolerant planctomycete of Isosphaeraceae family, isolated from a 4000 m deep subterranean habitat.</title>
        <authorList>
            <person name="Kovaleva O.L."/>
            <person name="Elcheninov A.G."/>
            <person name="Van Heerden E."/>
            <person name="Toshchakov S.V."/>
            <person name="Novikov A."/>
            <person name="Bonch-Osmolovskaya E.A."/>
            <person name="Kublanov I.V."/>
        </authorList>
    </citation>
    <scope>NUCLEOTIDE SEQUENCE [LARGE SCALE GENOMIC DNA]</scope>
    <source>
        <strain evidence="3 4">GM2012</strain>
    </source>
</reference>
<dbReference type="GO" id="GO:0005524">
    <property type="term" value="F:ATP binding"/>
    <property type="evidence" value="ECO:0007669"/>
    <property type="project" value="UniProtKB-UniRule"/>
</dbReference>
<dbReference type="Gene3D" id="3.30.470.20">
    <property type="entry name" value="ATP-grasp fold, B domain"/>
    <property type="match status" value="1"/>
</dbReference>
<sequence length="397" mass="41754">MTRMGSGGSDGGSGRGRSVLIHEFVTGGGLAGRDLPETLAAEGRAMRDALAGDFAAVPGVRVTMTIDDRLPARPGSWEVVRVGPGQEPDEFARLAAEADYTLVVAPESGGILFDRARILERLGARSLGSRSGAIAGAGNKLMAFDRFRRGGVRTPWTRAVVPEDGWPRRITFPVAELSRVCRFVEGPGPMAGLSPVQGVGLELEHPAVIKPVDGAGSAHTHLLTGLADWPDPGWRPEVAILQPWVEGVPKSLSMIVSPGGRPHVIGVSSQRAAVDRGRISYRGGAAPLPFGEGELRMASRVVRAIPGLMGWVGIDFVDDGRSEPIVLEVNPRPTTSLVAFVSLLGPGTLAGAWLSLLDGSRRSLPEGFFGPIRARIGRPIGFDADGTLDPDQEGIGS</sequence>
<evidence type="ECO:0000313" key="3">
    <source>
        <dbReference type="EMBL" id="RUL87262.1"/>
    </source>
</evidence>
<gene>
    <name evidence="3" type="ORF">TsocGM_12825</name>
</gene>
<organism evidence="3 4">
    <name type="scientific">Tautonia sociabilis</name>
    <dbReference type="NCBI Taxonomy" id="2080755"/>
    <lineage>
        <taxon>Bacteria</taxon>
        <taxon>Pseudomonadati</taxon>
        <taxon>Planctomycetota</taxon>
        <taxon>Planctomycetia</taxon>
        <taxon>Isosphaerales</taxon>
        <taxon>Isosphaeraceae</taxon>
        <taxon>Tautonia</taxon>
    </lineage>
</organism>
<name>A0A432MIS1_9BACT</name>
<proteinExistence type="predicted"/>
<feature type="domain" description="ATP-grasp" evidence="2">
    <location>
        <begin position="158"/>
        <end position="358"/>
    </location>
</feature>
<protein>
    <submittedName>
        <fullName evidence="3">ATP-grasp domain-containing protein</fullName>
    </submittedName>
</protein>
<accession>A0A432MIS1</accession>
<dbReference type="InterPro" id="IPR003806">
    <property type="entry name" value="ATP-grasp_PylC-type"/>
</dbReference>
<reference evidence="3 4" key="1">
    <citation type="submission" date="2018-12" db="EMBL/GenBank/DDBJ databases">
        <authorList>
            <person name="Toschakov S.V."/>
        </authorList>
    </citation>
    <scope>NUCLEOTIDE SEQUENCE [LARGE SCALE GENOMIC DNA]</scope>
    <source>
        <strain evidence="3 4">GM2012</strain>
    </source>
</reference>
<evidence type="ECO:0000259" key="2">
    <source>
        <dbReference type="PROSITE" id="PS50975"/>
    </source>
</evidence>
<dbReference type="PROSITE" id="PS50975">
    <property type="entry name" value="ATP_GRASP"/>
    <property type="match status" value="1"/>
</dbReference>
<comment type="caution">
    <text evidence="3">The sequence shown here is derived from an EMBL/GenBank/DDBJ whole genome shotgun (WGS) entry which is preliminary data.</text>
</comment>
<keyword evidence="1" id="KW-0547">Nucleotide-binding</keyword>
<dbReference type="Pfam" id="PF02655">
    <property type="entry name" value="ATP-grasp_3"/>
    <property type="match status" value="1"/>
</dbReference>
<dbReference type="Pfam" id="PF18301">
    <property type="entry name" value="preATP-grasp_3"/>
    <property type="match status" value="1"/>
</dbReference>
<keyword evidence="4" id="KW-1185">Reference proteome</keyword>
<dbReference type="InterPro" id="IPR040803">
    <property type="entry name" value="MfnD_preATP-grasp"/>
</dbReference>
<dbReference type="GO" id="GO:0046872">
    <property type="term" value="F:metal ion binding"/>
    <property type="evidence" value="ECO:0007669"/>
    <property type="project" value="InterPro"/>
</dbReference>
<dbReference type="SUPFAM" id="SSF56059">
    <property type="entry name" value="Glutathione synthetase ATP-binding domain-like"/>
    <property type="match status" value="1"/>
</dbReference>
<dbReference type="Gene3D" id="3.40.50.11770">
    <property type="match status" value="1"/>
</dbReference>
<keyword evidence="1" id="KW-0067">ATP-binding</keyword>
<evidence type="ECO:0000313" key="4">
    <source>
        <dbReference type="Proteomes" id="UP000280296"/>
    </source>
</evidence>
<dbReference type="InterPro" id="IPR011761">
    <property type="entry name" value="ATP-grasp"/>
</dbReference>
<dbReference type="Proteomes" id="UP000280296">
    <property type="component" value="Unassembled WGS sequence"/>
</dbReference>